<dbReference type="SUPFAM" id="SSF56235">
    <property type="entry name" value="N-terminal nucleophile aminohydrolases (Ntn hydrolases)"/>
    <property type="match status" value="1"/>
</dbReference>
<reference evidence="2 3" key="1">
    <citation type="submission" date="2019-12" db="EMBL/GenBank/DDBJ databases">
        <title>Comparative genomics gives insights into the taxonomy of the Azoarcus-Aromatoleum group and reveals separate origins of nif in the plant-associated Azoarcus and non-plant-associated Aromatoleum sub-groups.</title>
        <authorList>
            <person name="Lafos M."/>
            <person name="Maluk M."/>
            <person name="Batista M."/>
            <person name="Junghare M."/>
            <person name="Carmona M."/>
            <person name="Faoro H."/>
            <person name="Cruz L.M."/>
            <person name="Battistoni F."/>
            <person name="De Souza E."/>
            <person name="Pedrosa F."/>
            <person name="Chen W.-M."/>
            <person name="Poole P.S."/>
            <person name="Dixon R.A."/>
            <person name="James E.K."/>
        </authorList>
    </citation>
    <scope>NUCLEOTIDE SEQUENCE [LARGE SCALE GENOMIC DNA]</scope>
    <source>
        <strain evidence="2 3">PbN1</strain>
    </source>
</reference>
<sequence>MCGIAGEIRFDTKEVDASAVGRIAETLRPRGPDASGAFQQGRIAFAHRR</sequence>
<name>A0ABX1NV74_9RHOO</name>
<evidence type="ECO:0000313" key="2">
    <source>
        <dbReference type="EMBL" id="NMG15914.1"/>
    </source>
</evidence>
<dbReference type="InterPro" id="IPR029055">
    <property type="entry name" value="Ntn_hydrolases_N"/>
</dbReference>
<organism evidence="2 3">
    <name type="scientific">Aromatoleum bremense</name>
    <dbReference type="NCBI Taxonomy" id="76115"/>
    <lineage>
        <taxon>Bacteria</taxon>
        <taxon>Pseudomonadati</taxon>
        <taxon>Pseudomonadota</taxon>
        <taxon>Betaproteobacteria</taxon>
        <taxon>Rhodocyclales</taxon>
        <taxon>Rhodocyclaceae</taxon>
        <taxon>Aromatoleum</taxon>
    </lineage>
</organism>
<keyword evidence="3" id="KW-1185">Reference proteome</keyword>
<comment type="caution">
    <text evidence="2">The sequence shown here is derived from an EMBL/GenBank/DDBJ whole genome shotgun (WGS) entry which is preliminary data.</text>
</comment>
<dbReference type="InterPro" id="IPR017932">
    <property type="entry name" value="GATase_2_dom"/>
</dbReference>
<dbReference type="PROSITE" id="PS51278">
    <property type="entry name" value="GATASE_TYPE_2"/>
    <property type="match status" value="1"/>
</dbReference>
<protein>
    <recommendedName>
        <fullName evidence="1">Glutamine amidotransferase type-2 domain-containing protein</fullName>
    </recommendedName>
</protein>
<feature type="domain" description="Glutamine amidotransferase type-2" evidence="1">
    <location>
        <begin position="2"/>
        <end position="49"/>
    </location>
</feature>
<dbReference type="Proteomes" id="UP000633943">
    <property type="component" value="Unassembled WGS sequence"/>
</dbReference>
<dbReference type="RefSeq" id="WP_169202513.1">
    <property type="nucleotide sequence ID" value="NZ_CP059467.1"/>
</dbReference>
<evidence type="ECO:0000259" key="1">
    <source>
        <dbReference type="PROSITE" id="PS51278"/>
    </source>
</evidence>
<evidence type="ECO:0000313" key="3">
    <source>
        <dbReference type="Proteomes" id="UP000633943"/>
    </source>
</evidence>
<gene>
    <name evidence="2" type="ORF">GPA24_10245</name>
</gene>
<proteinExistence type="predicted"/>
<accession>A0ABX1NV74</accession>
<dbReference type="EMBL" id="WTVP01000024">
    <property type="protein sequence ID" value="NMG15914.1"/>
    <property type="molecule type" value="Genomic_DNA"/>
</dbReference>